<organism evidence="1 2">
    <name type="scientific">Trichoderma cornu-damae</name>
    <dbReference type="NCBI Taxonomy" id="654480"/>
    <lineage>
        <taxon>Eukaryota</taxon>
        <taxon>Fungi</taxon>
        <taxon>Dikarya</taxon>
        <taxon>Ascomycota</taxon>
        <taxon>Pezizomycotina</taxon>
        <taxon>Sordariomycetes</taxon>
        <taxon>Hypocreomycetidae</taxon>
        <taxon>Hypocreales</taxon>
        <taxon>Hypocreaceae</taxon>
        <taxon>Trichoderma</taxon>
    </lineage>
</organism>
<name>A0A9P8QK01_9HYPO</name>
<protein>
    <recommendedName>
        <fullName evidence="3">DASH complex subunit DAD4</fullName>
    </recommendedName>
</protein>
<dbReference type="AlphaFoldDB" id="A0A9P8QK01"/>
<proteinExistence type="predicted"/>
<dbReference type="EMBL" id="JAIWOZ010000004">
    <property type="protein sequence ID" value="KAH6606775.1"/>
    <property type="molecule type" value="Genomic_DNA"/>
</dbReference>
<reference evidence="1" key="1">
    <citation type="submission" date="2021-08" db="EMBL/GenBank/DDBJ databases">
        <title>Chromosome-Level Trichoderma cornu-damae using Hi-C Data.</title>
        <authorList>
            <person name="Kim C.S."/>
        </authorList>
    </citation>
    <scope>NUCLEOTIDE SEQUENCE</scope>
    <source>
        <strain evidence="1">KA19-0412C</strain>
    </source>
</reference>
<evidence type="ECO:0000313" key="1">
    <source>
        <dbReference type="EMBL" id="KAH6606775.1"/>
    </source>
</evidence>
<dbReference type="OrthoDB" id="4893788at2759"/>
<evidence type="ECO:0008006" key="3">
    <source>
        <dbReference type="Google" id="ProtNLM"/>
    </source>
</evidence>
<dbReference type="Proteomes" id="UP000827724">
    <property type="component" value="Unassembled WGS sequence"/>
</dbReference>
<gene>
    <name evidence="1" type="ORF">Trco_005928</name>
</gene>
<evidence type="ECO:0000313" key="2">
    <source>
        <dbReference type="Proteomes" id="UP000827724"/>
    </source>
</evidence>
<sequence length="77" mass="8706">MANYVYQLERELQMLNQSIIAINEGLLSLDTALQNETRPAEAMRLVRETTAYAISLVHAVYPILGSMRNTVHILNAF</sequence>
<comment type="caution">
    <text evidence="1">The sequence shown here is derived from an EMBL/GenBank/DDBJ whole genome shotgun (WGS) entry which is preliminary data.</text>
</comment>
<keyword evidence="2" id="KW-1185">Reference proteome</keyword>
<accession>A0A9P8QK01</accession>